<keyword evidence="1" id="KW-0175">Coiled coil</keyword>
<keyword evidence="3" id="KW-1185">Reference proteome</keyword>
<proteinExistence type="predicted"/>
<evidence type="ECO:0000313" key="3">
    <source>
        <dbReference type="Proteomes" id="UP000297567"/>
    </source>
</evidence>
<evidence type="ECO:0000256" key="1">
    <source>
        <dbReference type="SAM" id="Coils"/>
    </source>
</evidence>
<dbReference type="SUPFAM" id="SSF48452">
    <property type="entry name" value="TPR-like"/>
    <property type="match status" value="1"/>
</dbReference>
<reference evidence="2" key="1">
    <citation type="journal article" date="2019" name="PLoS Negl. Trop. Dis.">
        <title>Revisiting the worldwide diversity of Leptospira species in the environment.</title>
        <authorList>
            <person name="Vincent A.T."/>
            <person name="Schiettekatte O."/>
            <person name="Bourhy P."/>
            <person name="Veyrier F.J."/>
            <person name="Picardeau M."/>
        </authorList>
    </citation>
    <scope>NUCLEOTIDE SEQUENCE [LARGE SCALE GENOMIC DNA]</scope>
    <source>
        <strain evidence="2">201702451</strain>
    </source>
</reference>
<dbReference type="Proteomes" id="UP000297567">
    <property type="component" value="Unassembled WGS sequence"/>
</dbReference>
<evidence type="ECO:0008006" key="4">
    <source>
        <dbReference type="Google" id="ProtNLM"/>
    </source>
</evidence>
<accession>A0A4Z1A0D5</accession>
<dbReference type="Gene3D" id="1.25.40.10">
    <property type="entry name" value="Tetratricopeptide repeat domain"/>
    <property type="match status" value="1"/>
</dbReference>
<dbReference type="AlphaFoldDB" id="A0A4Z1A0D5"/>
<dbReference type="EMBL" id="RQGH01000024">
    <property type="protein sequence ID" value="TGL66490.1"/>
    <property type="molecule type" value="Genomic_DNA"/>
</dbReference>
<dbReference type="OrthoDB" id="331996at2"/>
<gene>
    <name evidence="2" type="ORF">EHQ62_09755</name>
</gene>
<dbReference type="InterPro" id="IPR011990">
    <property type="entry name" value="TPR-like_helical_dom_sf"/>
</dbReference>
<feature type="coiled-coil region" evidence="1">
    <location>
        <begin position="86"/>
        <end position="116"/>
    </location>
</feature>
<dbReference type="RefSeq" id="WP_135642395.1">
    <property type="nucleotide sequence ID" value="NZ_RQGR01000015.1"/>
</dbReference>
<name>A0A4Z1A0D5_9LEPT</name>
<evidence type="ECO:0000313" key="2">
    <source>
        <dbReference type="EMBL" id="TGL66490.1"/>
    </source>
</evidence>
<protein>
    <recommendedName>
        <fullName evidence="4">Tetratricopeptide repeat protein</fullName>
    </recommendedName>
</protein>
<sequence>MRDMKVDGKKALEVLDKANNAKANGLDETALSLYSEYLSMVDPSFTQRVWLSMAEIFLKSNRLQEALVHTSKALEVMKDYLPALELKKEILKLMGLQNEAKEIETLTKRLDQEEQAKWDDPNHYYHYK</sequence>
<comment type="caution">
    <text evidence="2">The sequence shown here is derived from an EMBL/GenBank/DDBJ whole genome shotgun (WGS) entry which is preliminary data.</text>
</comment>
<organism evidence="2 3">
    <name type="scientific">Leptospira jelokensis</name>
    <dbReference type="NCBI Taxonomy" id="2484931"/>
    <lineage>
        <taxon>Bacteria</taxon>
        <taxon>Pseudomonadati</taxon>
        <taxon>Spirochaetota</taxon>
        <taxon>Spirochaetia</taxon>
        <taxon>Leptospirales</taxon>
        <taxon>Leptospiraceae</taxon>
        <taxon>Leptospira</taxon>
    </lineage>
</organism>